<evidence type="ECO:0000313" key="2">
    <source>
        <dbReference type="EMBL" id="EED89841.1"/>
    </source>
</evidence>
<proteinExistence type="predicted"/>
<dbReference type="AlphaFoldDB" id="B8C9E6"/>
<sequence length="457" mass="49302">MATHRIENLERERESFVTHEQRVIKERDVVLKNIRDHIGNLDSEIVALGGKSRDENEAAEAAPADGVGEDFVQSVTAFPHPKKRAGRPRKSSFGDVSTDGKRRSGRTKSSSSEEQQEEGGDDLPTKRSRGKTAKAADGDTDAKACSEEEPPKKRRGRGRPPKDEGNGLTKSSDLAMLADMALESMEDVLVPQRISIHPPGDWACECGVTVADGKVRCGKCRRWRGGKREVRWKVGGIATTKPAAAEKQSRKKRDRKQPPPLQTSNAAIPSALAVANVSPMDVYSILTAPLPGTGPGERLGVDSFRNDIPVDGGRSEVKKVLEDMVLAVHQADATNADIKKRVVVPPLPLSLGAIGDDVKIATILLVQNKINTAPSPIQNAATTDAAVRLFADANAFFAEPSAPTLQEPLKSDIGNKEVAFPDLQPSTMVPATEPFGDEWNQGVKTEENNEKSTLEVA</sequence>
<feature type="region of interest" description="Disordered" evidence="1">
    <location>
        <begin position="52"/>
        <end position="172"/>
    </location>
</feature>
<accession>B8C9E6</accession>
<organism evidence="2 3">
    <name type="scientific">Thalassiosira pseudonana</name>
    <name type="common">Marine diatom</name>
    <name type="synonym">Cyclotella nana</name>
    <dbReference type="NCBI Taxonomy" id="35128"/>
    <lineage>
        <taxon>Eukaryota</taxon>
        <taxon>Sar</taxon>
        <taxon>Stramenopiles</taxon>
        <taxon>Ochrophyta</taxon>
        <taxon>Bacillariophyta</taxon>
        <taxon>Coscinodiscophyceae</taxon>
        <taxon>Thalassiosirophycidae</taxon>
        <taxon>Thalassiosirales</taxon>
        <taxon>Thalassiosiraceae</taxon>
        <taxon>Thalassiosira</taxon>
    </lineage>
</organism>
<reference evidence="2 3" key="2">
    <citation type="journal article" date="2008" name="Nature">
        <title>The Phaeodactylum genome reveals the evolutionary history of diatom genomes.</title>
        <authorList>
            <person name="Bowler C."/>
            <person name="Allen A.E."/>
            <person name="Badger J.H."/>
            <person name="Grimwood J."/>
            <person name="Jabbari K."/>
            <person name="Kuo A."/>
            <person name="Maheswari U."/>
            <person name="Martens C."/>
            <person name="Maumus F."/>
            <person name="Otillar R.P."/>
            <person name="Rayko E."/>
            <person name="Salamov A."/>
            <person name="Vandepoele K."/>
            <person name="Beszteri B."/>
            <person name="Gruber A."/>
            <person name="Heijde M."/>
            <person name="Katinka M."/>
            <person name="Mock T."/>
            <person name="Valentin K."/>
            <person name="Verret F."/>
            <person name="Berges J.A."/>
            <person name="Brownlee C."/>
            <person name="Cadoret J.P."/>
            <person name="Chiovitti A."/>
            <person name="Choi C.J."/>
            <person name="Coesel S."/>
            <person name="De Martino A."/>
            <person name="Detter J.C."/>
            <person name="Durkin C."/>
            <person name="Falciatore A."/>
            <person name="Fournet J."/>
            <person name="Haruta M."/>
            <person name="Huysman M.J."/>
            <person name="Jenkins B.D."/>
            <person name="Jiroutova K."/>
            <person name="Jorgensen R.E."/>
            <person name="Joubert Y."/>
            <person name="Kaplan A."/>
            <person name="Kroger N."/>
            <person name="Kroth P.G."/>
            <person name="La Roche J."/>
            <person name="Lindquist E."/>
            <person name="Lommer M."/>
            <person name="Martin-Jezequel V."/>
            <person name="Lopez P.J."/>
            <person name="Lucas S."/>
            <person name="Mangogna M."/>
            <person name="McGinnis K."/>
            <person name="Medlin L.K."/>
            <person name="Montsant A."/>
            <person name="Oudot-Le Secq M.P."/>
            <person name="Napoli C."/>
            <person name="Obornik M."/>
            <person name="Parker M.S."/>
            <person name="Petit J.L."/>
            <person name="Porcel B.M."/>
            <person name="Poulsen N."/>
            <person name="Robison M."/>
            <person name="Rychlewski L."/>
            <person name="Rynearson T.A."/>
            <person name="Schmutz J."/>
            <person name="Shapiro H."/>
            <person name="Siaut M."/>
            <person name="Stanley M."/>
            <person name="Sussman M.R."/>
            <person name="Taylor A.R."/>
            <person name="Vardi A."/>
            <person name="von Dassow P."/>
            <person name="Vyverman W."/>
            <person name="Willis A."/>
            <person name="Wyrwicz L.S."/>
            <person name="Rokhsar D.S."/>
            <person name="Weissenbach J."/>
            <person name="Armbrust E.V."/>
            <person name="Green B.R."/>
            <person name="Van de Peer Y."/>
            <person name="Grigoriev I.V."/>
        </authorList>
    </citation>
    <scope>NUCLEOTIDE SEQUENCE [LARGE SCALE GENOMIC DNA]</scope>
    <source>
        <strain evidence="2 3">CCMP1335</strain>
    </source>
</reference>
<feature type="region of interest" description="Disordered" evidence="1">
    <location>
        <begin position="235"/>
        <end position="267"/>
    </location>
</feature>
<name>B8C9E6_THAPS</name>
<dbReference type="PaxDb" id="35128-Thaps8410"/>
<reference evidence="2 3" key="1">
    <citation type="journal article" date="2004" name="Science">
        <title>The genome of the diatom Thalassiosira pseudonana: ecology, evolution, and metabolism.</title>
        <authorList>
            <person name="Armbrust E.V."/>
            <person name="Berges J.A."/>
            <person name="Bowler C."/>
            <person name="Green B.R."/>
            <person name="Martinez D."/>
            <person name="Putnam N.H."/>
            <person name="Zhou S."/>
            <person name="Allen A.E."/>
            <person name="Apt K.E."/>
            <person name="Bechner M."/>
            <person name="Brzezinski M.A."/>
            <person name="Chaal B.K."/>
            <person name="Chiovitti A."/>
            <person name="Davis A.K."/>
            <person name="Demarest M.S."/>
            <person name="Detter J.C."/>
            <person name="Glavina T."/>
            <person name="Goodstein D."/>
            <person name="Hadi M.Z."/>
            <person name="Hellsten U."/>
            <person name="Hildebrand M."/>
            <person name="Jenkins B.D."/>
            <person name="Jurka J."/>
            <person name="Kapitonov V.V."/>
            <person name="Kroger N."/>
            <person name="Lau W.W."/>
            <person name="Lane T.W."/>
            <person name="Larimer F.W."/>
            <person name="Lippmeier J.C."/>
            <person name="Lucas S."/>
            <person name="Medina M."/>
            <person name="Montsant A."/>
            <person name="Obornik M."/>
            <person name="Parker M.S."/>
            <person name="Palenik B."/>
            <person name="Pazour G.J."/>
            <person name="Richardson P.M."/>
            <person name="Rynearson T.A."/>
            <person name="Saito M.A."/>
            <person name="Schwartz D.C."/>
            <person name="Thamatrakoln K."/>
            <person name="Valentin K."/>
            <person name="Vardi A."/>
            <person name="Wilkerson F.P."/>
            <person name="Rokhsar D.S."/>
        </authorList>
    </citation>
    <scope>NUCLEOTIDE SEQUENCE [LARGE SCALE GENOMIC DNA]</scope>
    <source>
        <strain evidence="2 3">CCMP1335</strain>
    </source>
</reference>
<dbReference type="HOGENOM" id="CLU_599223_0_0_1"/>
<dbReference type="PRINTS" id="PR00929">
    <property type="entry name" value="ATHOOK"/>
</dbReference>
<dbReference type="GO" id="GO:0003677">
    <property type="term" value="F:DNA binding"/>
    <property type="evidence" value="ECO:0007669"/>
    <property type="project" value="InterPro"/>
</dbReference>
<feature type="compositionally biased region" description="Basic residues" evidence="1">
    <location>
        <begin position="80"/>
        <end position="90"/>
    </location>
</feature>
<protein>
    <submittedName>
        <fullName evidence="2">Uncharacterized protein</fullName>
    </submittedName>
</protein>
<dbReference type="EMBL" id="CM000646">
    <property type="protein sequence ID" value="EED89841.1"/>
    <property type="molecule type" value="Genomic_DNA"/>
</dbReference>
<dbReference type="Proteomes" id="UP000001449">
    <property type="component" value="Chromosome 10"/>
</dbReference>
<feature type="compositionally biased region" description="Basic and acidic residues" evidence="1">
    <location>
        <begin position="134"/>
        <end position="151"/>
    </location>
</feature>
<feature type="region of interest" description="Disordered" evidence="1">
    <location>
        <begin position="425"/>
        <end position="457"/>
    </location>
</feature>
<evidence type="ECO:0000256" key="1">
    <source>
        <dbReference type="SAM" id="MobiDB-lite"/>
    </source>
</evidence>
<gene>
    <name evidence="2" type="ORF">THAPSDRAFT_8410</name>
</gene>
<dbReference type="RefSeq" id="XP_002292645.1">
    <property type="nucleotide sequence ID" value="XM_002292609.1"/>
</dbReference>
<dbReference type="InterPro" id="IPR017956">
    <property type="entry name" value="AT_hook_DNA-bd_motif"/>
</dbReference>
<dbReference type="KEGG" id="tps:THAPSDRAFT_8410"/>
<dbReference type="InParanoid" id="B8C9E6"/>
<keyword evidence="3" id="KW-1185">Reference proteome</keyword>
<dbReference type="GeneID" id="7445886"/>
<evidence type="ECO:0000313" key="3">
    <source>
        <dbReference type="Proteomes" id="UP000001449"/>
    </source>
</evidence>
<feature type="compositionally biased region" description="Basic and acidic residues" evidence="1">
    <location>
        <begin position="444"/>
        <end position="457"/>
    </location>
</feature>